<dbReference type="InterPro" id="IPR011008">
    <property type="entry name" value="Dimeric_a/b-barrel"/>
</dbReference>
<dbReference type="GeneID" id="78249870"/>
<evidence type="ECO:0000256" key="8">
    <source>
        <dbReference type="ARBA" id="ARBA00025737"/>
    </source>
</evidence>
<feature type="signal peptide" evidence="9">
    <location>
        <begin position="1"/>
        <end position="23"/>
    </location>
</feature>
<dbReference type="SUPFAM" id="SSF54909">
    <property type="entry name" value="Dimeric alpha+beta barrel"/>
    <property type="match status" value="1"/>
</dbReference>
<dbReference type="KEGG" id="caz:CARG_05460"/>
<dbReference type="RefSeq" id="WP_020976382.1">
    <property type="nucleotide sequence ID" value="NC_022198.1"/>
</dbReference>
<evidence type="ECO:0000256" key="9">
    <source>
        <dbReference type="SAM" id="SignalP"/>
    </source>
</evidence>
<evidence type="ECO:0000256" key="6">
    <source>
        <dbReference type="ARBA" id="ARBA00023002"/>
    </source>
</evidence>
<dbReference type="Proteomes" id="UP000016943">
    <property type="component" value="Chromosome"/>
</dbReference>
<protein>
    <recommendedName>
        <fullName evidence="14">Peroxidase</fullName>
    </recommendedName>
</protein>
<keyword evidence="13" id="KW-1185">Reference proteome</keyword>
<dbReference type="PROSITE" id="PS51318">
    <property type="entry name" value="TAT"/>
    <property type="match status" value="1"/>
</dbReference>
<proteinExistence type="inferred from homology"/>
<evidence type="ECO:0000256" key="5">
    <source>
        <dbReference type="ARBA" id="ARBA00022729"/>
    </source>
</evidence>
<dbReference type="OrthoDB" id="9781066at2"/>
<dbReference type="PANTHER" id="PTHR30521:SF4">
    <property type="entry name" value="DEFERROCHELATASE"/>
    <property type="match status" value="1"/>
</dbReference>
<evidence type="ECO:0000256" key="1">
    <source>
        <dbReference type="ARBA" id="ARBA00001970"/>
    </source>
</evidence>
<comment type="similarity">
    <text evidence="8">Belongs to the DyP-type peroxidase family.</text>
</comment>
<comment type="cofactor">
    <cofactor evidence="1">
        <name>heme b</name>
        <dbReference type="ChEBI" id="CHEBI:60344"/>
    </cofactor>
</comment>
<evidence type="ECO:0000259" key="11">
    <source>
        <dbReference type="Pfam" id="PF20628"/>
    </source>
</evidence>
<dbReference type="PROSITE" id="PS51404">
    <property type="entry name" value="DYP_PEROXIDASE"/>
    <property type="match status" value="1"/>
</dbReference>
<accession>U3GV82</accession>
<evidence type="ECO:0008006" key="14">
    <source>
        <dbReference type="Google" id="ProtNLM"/>
    </source>
</evidence>
<dbReference type="eggNOG" id="COG2837">
    <property type="taxonomic scope" value="Bacteria"/>
</dbReference>
<dbReference type="PATRIC" id="fig|1348662.3.peg.1073"/>
<dbReference type="AlphaFoldDB" id="U3GV82"/>
<dbReference type="PANTHER" id="PTHR30521">
    <property type="entry name" value="DEFERROCHELATASE/PEROXIDASE"/>
    <property type="match status" value="1"/>
</dbReference>
<dbReference type="PROSITE" id="PS51257">
    <property type="entry name" value="PROKAR_LIPOPROTEIN"/>
    <property type="match status" value="1"/>
</dbReference>
<evidence type="ECO:0000256" key="3">
    <source>
        <dbReference type="ARBA" id="ARBA00022617"/>
    </source>
</evidence>
<dbReference type="GO" id="GO:0005829">
    <property type="term" value="C:cytosol"/>
    <property type="evidence" value="ECO:0007669"/>
    <property type="project" value="TreeGrafter"/>
</dbReference>
<dbReference type="InterPro" id="IPR006314">
    <property type="entry name" value="Dyp_peroxidase"/>
</dbReference>
<keyword evidence="5 9" id="KW-0732">Signal</keyword>
<feature type="domain" description="Dyp-type peroxidase C-terminal" evidence="11">
    <location>
        <begin position="202"/>
        <end position="387"/>
    </location>
</feature>
<dbReference type="InterPro" id="IPR048328">
    <property type="entry name" value="Dyp_perox_C"/>
</dbReference>
<dbReference type="Pfam" id="PF04261">
    <property type="entry name" value="Dyp_perox_N"/>
    <property type="match status" value="1"/>
</dbReference>
<dbReference type="InterPro" id="IPR006311">
    <property type="entry name" value="TAT_signal"/>
</dbReference>
<dbReference type="Pfam" id="PF20628">
    <property type="entry name" value="Dyp_perox_C"/>
    <property type="match status" value="1"/>
</dbReference>
<dbReference type="GO" id="GO:0004601">
    <property type="term" value="F:peroxidase activity"/>
    <property type="evidence" value="ECO:0007669"/>
    <property type="project" value="UniProtKB-KW"/>
</dbReference>
<keyword evidence="2" id="KW-0575">Peroxidase</keyword>
<evidence type="ECO:0000313" key="13">
    <source>
        <dbReference type="Proteomes" id="UP000016943"/>
    </source>
</evidence>
<dbReference type="HOGENOM" id="CLU_039488_1_2_11"/>
<sequence>MGVSRRAFLKGGFALGAASAAGAALSACDNQPEHTTGDGAQEKAQLVGFDGPHQAGISTEAQTTLNLVGFNVLAQTDPTSIRNLLRLWTEDARALCSGRNPVGSLEPELSENPANMTITCGFGPRLFEILGRDIPEILSPIPSFSKDQLDPAWGQTDLALQICGDDAVTVAHATRHMIRSAVEYVAVEWIQQGFNEPAERGTPRNLFGLKDGTVNPRDQRDYDDVVWIGQGPQWQRGGTVMVVRRIAMNLDTWEQLDRTSRETAFGRALDTGAPLSGTEEFDAPDFRATDGTGLPVIDPMSHMARATIPRGKPEQQIRRRAYNYDLPPTSQTLAGGQTSNSGLVFICFQKDHRKQFSPIQQRLDEGDRINQWITHIGSALYFCPPGTQQGKYWGQELLG</sequence>
<keyword evidence="3" id="KW-0349">Heme</keyword>
<keyword evidence="6" id="KW-0560">Oxidoreductase</keyword>
<dbReference type="GO" id="GO:0020037">
    <property type="term" value="F:heme binding"/>
    <property type="evidence" value="ECO:0007669"/>
    <property type="project" value="InterPro"/>
</dbReference>
<evidence type="ECO:0000259" key="10">
    <source>
        <dbReference type="Pfam" id="PF04261"/>
    </source>
</evidence>
<name>U3GV82_9CORY</name>
<dbReference type="GO" id="GO:0046872">
    <property type="term" value="F:metal ion binding"/>
    <property type="evidence" value="ECO:0007669"/>
    <property type="project" value="UniProtKB-KW"/>
</dbReference>
<evidence type="ECO:0000256" key="7">
    <source>
        <dbReference type="ARBA" id="ARBA00023004"/>
    </source>
</evidence>
<reference evidence="12 13" key="1">
    <citation type="journal article" date="2013" name="Genome Announc.">
        <title>Whole-Genome Sequence of the Clinical Strain Corynebacterium argentoratense DSM 44202, Isolated from a Human Throat Specimen.</title>
        <authorList>
            <person name="Bomholt C."/>
            <person name="Glaub A."/>
            <person name="Gravermann K."/>
            <person name="Albersmeier A."/>
            <person name="Brinkrolf K."/>
            <person name="Ruckert C."/>
            <person name="Tauch A."/>
        </authorList>
    </citation>
    <scope>NUCLEOTIDE SEQUENCE [LARGE SCALE GENOMIC DNA]</scope>
    <source>
        <strain evidence="12">DSM 44202</strain>
    </source>
</reference>
<keyword evidence="4" id="KW-0479">Metal-binding</keyword>
<evidence type="ECO:0000313" key="12">
    <source>
        <dbReference type="EMBL" id="AGU15229.1"/>
    </source>
</evidence>
<dbReference type="STRING" id="1348662.CARG_05460"/>
<evidence type="ECO:0000256" key="4">
    <source>
        <dbReference type="ARBA" id="ARBA00022723"/>
    </source>
</evidence>
<dbReference type="NCBIfam" id="TIGR01413">
    <property type="entry name" value="Dyp_perox_fam"/>
    <property type="match status" value="1"/>
</dbReference>
<feature type="domain" description="Dyp-type peroxidase N-terminal" evidence="10">
    <location>
        <begin position="54"/>
        <end position="195"/>
    </location>
</feature>
<evidence type="ECO:0000256" key="2">
    <source>
        <dbReference type="ARBA" id="ARBA00022559"/>
    </source>
</evidence>
<organism evidence="12 13">
    <name type="scientific">Corynebacterium argentoratense DSM 44202</name>
    <dbReference type="NCBI Taxonomy" id="1348662"/>
    <lineage>
        <taxon>Bacteria</taxon>
        <taxon>Bacillati</taxon>
        <taxon>Actinomycetota</taxon>
        <taxon>Actinomycetes</taxon>
        <taxon>Mycobacteriales</taxon>
        <taxon>Corynebacteriaceae</taxon>
        <taxon>Corynebacterium</taxon>
    </lineage>
</organism>
<keyword evidence="7" id="KW-0408">Iron</keyword>
<dbReference type="EMBL" id="CP006365">
    <property type="protein sequence ID" value="AGU15229.1"/>
    <property type="molecule type" value="Genomic_DNA"/>
</dbReference>
<gene>
    <name evidence="12" type="ORF">CARG_05460</name>
</gene>
<feature type="chain" id="PRO_5004643101" description="Peroxidase" evidence="9">
    <location>
        <begin position="24"/>
        <end position="399"/>
    </location>
</feature>
<dbReference type="InterPro" id="IPR048327">
    <property type="entry name" value="Dyp_perox_N"/>
</dbReference>